<name>A0A328PTH3_9MOLU</name>
<dbReference type="OrthoDB" id="9788479at2"/>
<organism evidence="1 2">
    <name type="scientific">Mycoplasma wenyonii</name>
    <dbReference type="NCBI Taxonomy" id="65123"/>
    <lineage>
        <taxon>Bacteria</taxon>
        <taxon>Bacillati</taxon>
        <taxon>Mycoplasmatota</taxon>
        <taxon>Mollicutes</taxon>
        <taxon>Mycoplasmataceae</taxon>
        <taxon>Mycoplasma</taxon>
    </lineage>
</organism>
<proteinExistence type="predicted"/>
<evidence type="ECO:0000313" key="2">
    <source>
        <dbReference type="Proteomes" id="UP000249762"/>
    </source>
</evidence>
<protein>
    <submittedName>
        <fullName evidence="1">Uncharacterized protein</fullName>
    </submittedName>
</protein>
<dbReference type="RefSeq" id="WP_112665463.1">
    <property type="nucleotide sequence ID" value="NZ_QKVO01000006.1"/>
</dbReference>
<gene>
    <name evidence="1" type="ORF">DNK47_01970</name>
</gene>
<comment type="caution">
    <text evidence="1">The sequence shown here is derived from an EMBL/GenBank/DDBJ whole genome shotgun (WGS) entry which is preliminary data.</text>
</comment>
<reference evidence="2" key="1">
    <citation type="submission" date="2018-06" db="EMBL/GenBank/DDBJ databases">
        <authorList>
            <person name="Martinez Ocampo F."/>
            <person name="Quiroz Castaneda R.E."/>
            <person name="Rojas Lopez X."/>
        </authorList>
    </citation>
    <scope>NUCLEOTIDE SEQUENCE [LARGE SCALE GENOMIC DNA]</scope>
    <source>
        <strain evidence="2">INIFAP02</strain>
    </source>
</reference>
<sequence length="74" mass="8875">MVSFEDDYQEIKKGDKEHFQLRRAIRDRLEEYGWSFTLEEVGEMMEGKRFWPPGTTEHVDTLFNEINSGKFKLT</sequence>
<dbReference type="AlphaFoldDB" id="A0A328PTH3"/>
<accession>A0A328PTH3</accession>
<keyword evidence="2" id="KW-1185">Reference proteome</keyword>
<evidence type="ECO:0000313" key="1">
    <source>
        <dbReference type="EMBL" id="RAO95030.1"/>
    </source>
</evidence>
<dbReference type="Proteomes" id="UP000249762">
    <property type="component" value="Unassembled WGS sequence"/>
</dbReference>
<dbReference type="EMBL" id="QKVO01000006">
    <property type="protein sequence ID" value="RAO95030.1"/>
    <property type="molecule type" value="Genomic_DNA"/>
</dbReference>